<gene>
    <name evidence="1" type="ORF">L6452_40183</name>
</gene>
<comment type="caution">
    <text evidence="1">The sequence shown here is derived from an EMBL/GenBank/DDBJ whole genome shotgun (WGS) entry which is preliminary data.</text>
</comment>
<evidence type="ECO:0000313" key="2">
    <source>
        <dbReference type="Proteomes" id="UP001055879"/>
    </source>
</evidence>
<keyword evidence="2" id="KW-1185">Reference proteome</keyword>
<dbReference type="EMBL" id="CM042062">
    <property type="protein sequence ID" value="KAI3668966.1"/>
    <property type="molecule type" value="Genomic_DNA"/>
</dbReference>
<name>A0ACB8XL84_ARCLA</name>
<evidence type="ECO:0000313" key="1">
    <source>
        <dbReference type="EMBL" id="KAI3668966.1"/>
    </source>
</evidence>
<dbReference type="Proteomes" id="UP001055879">
    <property type="component" value="Linkage Group LG16"/>
</dbReference>
<organism evidence="1 2">
    <name type="scientific">Arctium lappa</name>
    <name type="common">Greater burdock</name>
    <name type="synonym">Lappa major</name>
    <dbReference type="NCBI Taxonomy" id="4217"/>
    <lineage>
        <taxon>Eukaryota</taxon>
        <taxon>Viridiplantae</taxon>
        <taxon>Streptophyta</taxon>
        <taxon>Embryophyta</taxon>
        <taxon>Tracheophyta</taxon>
        <taxon>Spermatophyta</taxon>
        <taxon>Magnoliopsida</taxon>
        <taxon>eudicotyledons</taxon>
        <taxon>Gunneridae</taxon>
        <taxon>Pentapetalae</taxon>
        <taxon>asterids</taxon>
        <taxon>campanulids</taxon>
        <taxon>Asterales</taxon>
        <taxon>Asteraceae</taxon>
        <taxon>Carduoideae</taxon>
        <taxon>Cardueae</taxon>
        <taxon>Arctiinae</taxon>
        <taxon>Arctium</taxon>
    </lineage>
</organism>
<protein>
    <submittedName>
        <fullName evidence="1">Uncharacterized protein</fullName>
    </submittedName>
</protein>
<reference evidence="2" key="1">
    <citation type="journal article" date="2022" name="Mol. Ecol. Resour.">
        <title>The genomes of chicory, endive, great burdock and yacon provide insights into Asteraceae palaeo-polyploidization history and plant inulin production.</title>
        <authorList>
            <person name="Fan W."/>
            <person name="Wang S."/>
            <person name="Wang H."/>
            <person name="Wang A."/>
            <person name="Jiang F."/>
            <person name="Liu H."/>
            <person name="Zhao H."/>
            <person name="Xu D."/>
            <person name="Zhang Y."/>
        </authorList>
    </citation>
    <scope>NUCLEOTIDE SEQUENCE [LARGE SCALE GENOMIC DNA]</scope>
    <source>
        <strain evidence="2">cv. Niubang</strain>
    </source>
</reference>
<proteinExistence type="predicted"/>
<reference evidence="1 2" key="2">
    <citation type="journal article" date="2022" name="Mol. Ecol. Resour.">
        <title>The genomes of chicory, endive, great burdock and yacon provide insights into Asteraceae paleo-polyploidization history and plant inulin production.</title>
        <authorList>
            <person name="Fan W."/>
            <person name="Wang S."/>
            <person name="Wang H."/>
            <person name="Wang A."/>
            <person name="Jiang F."/>
            <person name="Liu H."/>
            <person name="Zhao H."/>
            <person name="Xu D."/>
            <person name="Zhang Y."/>
        </authorList>
    </citation>
    <scope>NUCLEOTIDE SEQUENCE [LARGE SCALE GENOMIC DNA]</scope>
    <source>
        <strain evidence="2">cv. Niubang</strain>
    </source>
</reference>
<accession>A0ACB8XL84</accession>
<sequence length="117" mass="13157">MDNDKEIVGNCIGGAGLEQFDDNVAPGNMLLLKTKKFLHSKKTLERSVKNIRTSLNMDMETVPDHPEQSRATAHREFVCKGQTPSRIPAHRSPKRKLKRVPAAVDGHQYNLGHIFIQ</sequence>